<dbReference type="Proteomes" id="UP000503498">
    <property type="component" value="Chromosome"/>
</dbReference>
<reference evidence="1 2" key="2">
    <citation type="submission" date="2020-04" db="EMBL/GenBank/DDBJ databases">
        <authorList>
            <person name="Fomenkov A."/>
            <person name="Anton B.P."/>
            <person name="Roberts R.J."/>
        </authorList>
    </citation>
    <scope>NUCLEOTIDE SEQUENCE [LARGE SCALE GENOMIC DNA]</scope>
    <source>
        <strain evidence="1 2">NEB122</strain>
    </source>
</reference>
<evidence type="ECO:0000313" key="2">
    <source>
        <dbReference type="Proteomes" id="UP000503498"/>
    </source>
</evidence>
<evidence type="ECO:0000313" key="1">
    <source>
        <dbReference type="EMBL" id="QJD70113.1"/>
    </source>
</evidence>
<name>A0A7Z2VEQ9_XANCA</name>
<sequence length="85" mass="8675">MRGSLGAGLAVILVHCGWRGVLGLSALAVTTRCLIEGRQAIHLADRLGLRSGSAAEDALGNTATMHDLRMCLIGGGLAYMGGVLS</sequence>
<proteinExistence type="predicted"/>
<dbReference type="AlphaFoldDB" id="A0A7Z2VEQ9"/>
<gene>
    <name evidence="1" type="ORF">HG421_14755</name>
</gene>
<protein>
    <submittedName>
        <fullName evidence="1">DUF2809 domain-containing protein</fullName>
    </submittedName>
</protein>
<accession>A0A7Z2VEQ9</accession>
<organism evidence="1 2">
    <name type="scientific">Xanthomonas campestris pv. badrii</name>
    <dbReference type="NCBI Taxonomy" id="149696"/>
    <lineage>
        <taxon>Bacteria</taxon>
        <taxon>Pseudomonadati</taxon>
        <taxon>Pseudomonadota</taxon>
        <taxon>Gammaproteobacteria</taxon>
        <taxon>Lysobacterales</taxon>
        <taxon>Lysobacteraceae</taxon>
        <taxon>Xanthomonas</taxon>
    </lineage>
</organism>
<dbReference type="EMBL" id="CP051651">
    <property type="protein sequence ID" value="QJD70113.1"/>
    <property type="molecule type" value="Genomic_DNA"/>
</dbReference>
<reference evidence="1 2" key="1">
    <citation type="submission" date="2020-04" db="EMBL/GenBank/DDBJ databases">
        <title>Genome-Wide Identification of 5-Methylcytosine Sites in Bacterial Genomes By High-Throughput Sequencing of MspJI Restriction Fragments.</title>
        <authorList>
            <person name="Wu V."/>
        </authorList>
    </citation>
    <scope>NUCLEOTIDE SEQUENCE [LARGE SCALE GENOMIC DNA]</scope>
    <source>
        <strain evidence="1 2">NEB122</strain>
    </source>
</reference>